<evidence type="ECO:0000313" key="2">
    <source>
        <dbReference type="EMBL" id="TNN87721.1"/>
    </source>
</evidence>
<keyword evidence="3" id="KW-1185">Reference proteome</keyword>
<gene>
    <name evidence="2" type="ORF">EYF80_002068</name>
</gene>
<feature type="compositionally biased region" description="Low complexity" evidence="1">
    <location>
        <begin position="118"/>
        <end position="132"/>
    </location>
</feature>
<evidence type="ECO:0000313" key="3">
    <source>
        <dbReference type="Proteomes" id="UP000314294"/>
    </source>
</evidence>
<accession>A0A4Z2JCH9</accession>
<sequence length="185" mass="20312">MLLRLKLRGSTPHPSAALEPQSAVFAEHVFVSNAVTGAEMPAMSFPNNRQKCSIHLFRCHSMRRTRRRRYVTCPVRSGCQASVHNLDIEMAGNWKTDAGTAPERLSSATGGVPFARLGQQTGSSRQGCSRSGRASKRIEGRFHGEARELLTSCVRCEDRSADATQRLSPPALLIFIFSQQGNKKG</sequence>
<dbReference type="EMBL" id="SRLO01000009">
    <property type="protein sequence ID" value="TNN87721.1"/>
    <property type="molecule type" value="Genomic_DNA"/>
</dbReference>
<dbReference type="AlphaFoldDB" id="A0A4Z2JCH9"/>
<evidence type="ECO:0000256" key="1">
    <source>
        <dbReference type="SAM" id="MobiDB-lite"/>
    </source>
</evidence>
<organism evidence="2 3">
    <name type="scientific">Liparis tanakae</name>
    <name type="common">Tanaka's snailfish</name>
    <dbReference type="NCBI Taxonomy" id="230148"/>
    <lineage>
        <taxon>Eukaryota</taxon>
        <taxon>Metazoa</taxon>
        <taxon>Chordata</taxon>
        <taxon>Craniata</taxon>
        <taxon>Vertebrata</taxon>
        <taxon>Euteleostomi</taxon>
        <taxon>Actinopterygii</taxon>
        <taxon>Neopterygii</taxon>
        <taxon>Teleostei</taxon>
        <taxon>Neoteleostei</taxon>
        <taxon>Acanthomorphata</taxon>
        <taxon>Eupercaria</taxon>
        <taxon>Perciformes</taxon>
        <taxon>Cottioidei</taxon>
        <taxon>Cottales</taxon>
        <taxon>Liparidae</taxon>
        <taxon>Liparis</taxon>
    </lineage>
</organism>
<dbReference type="Proteomes" id="UP000314294">
    <property type="component" value="Unassembled WGS sequence"/>
</dbReference>
<reference evidence="2 3" key="1">
    <citation type="submission" date="2019-03" db="EMBL/GenBank/DDBJ databases">
        <title>First draft genome of Liparis tanakae, snailfish: a comprehensive survey of snailfish specific genes.</title>
        <authorList>
            <person name="Kim W."/>
            <person name="Song I."/>
            <person name="Jeong J.-H."/>
            <person name="Kim D."/>
            <person name="Kim S."/>
            <person name="Ryu S."/>
            <person name="Song J.Y."/>
            <person name="Lee S.K."/>
        </authorList>
    </citation>
    <scope>NUCLEOTIDE SEQUENCE [LARGE SCALE GENOMIC DNA]</scope>
    <source>
        <tissue evidence="2">Muscle</tissue>
    </source>
</reference>
<name>A0A4Z2JCH9_9TELE</name>
<protein>
    <submittedName>
        <fullName evidence="2">Uncharacterized protein</fullName>
    </submittedName>
</protein>
<feature type="region of interest" description="Disordered" evidence="1">
    <location>
        <begin position="115"/>
        <end position="137"/>
    </location>
</feature>
<proteinExistence type="predicted"/>
<comment type="caution">
    <text evidence="2">The sequence shown here is derived from an EMBL/GenBank/DDBJ whole genome shotgun (WGS) entry which is preliminary data.</text>
</comment>